<dbReference type="InterPro" id="IPR029147">
    <property type="entry name" value="CFAP77"/>
</dbReference>
<evidence type="ECO:0000313" key="2">
    <source>
        <dbReference type="Proteomes" id="UP000822476"/>
    </source>
</evidence>
<reference evidence="1" key="1">
    <citation type="submission" date="2019-07" db="EMBL/GenBank/DDBJ databases">
        <title>Annotation for the trematode Paragonimus miyazaki's.</title>
        <authorList>
            <person name="Choi Y.-J."/>
        </authorList>
    </citation>
    <scope>NUCLEOTIDE SEQUENCE</scope>
    <source>
        <strain evidence="1">Japan</strain>
    </source>
</reference>
<protein>
    <submittedName>
        <fullName evidence="1">Uncharacterized protein</fullName>
    </submittedName>
</protein>
<organism evidence="1 2">
    <name type="scientific">Paragonimus skrjabini miyazakii</name>
    <dbReference type="NCBI Taxonomy" id="59628"/>
    <lineage>
        <taxon>Eukaryota</taxon>
        <taxon>Metazoa</taxon>
        <taxon>Spiralia</taxon>
        <taxon>Lophotrochozoa</taxon>
        <taxon>Platyhelminthes</taxon>
        <taxon>Trematoda</taxon>
        <taxon>Digenea</taxon>
        <taxon>Plagiorchiida</taxon>
        <taxon>Troglotremata</taxon>
        <taxon>Troglotrematidae</taxon>
        <taxon>Paragonimus</taxon>
    </lineage>
</organism>
<proteinExistence type="predicted"/>
<keyword evidence="2" id="KW-1185">Reference proteome</keyword>
<comment type="caution">
    <text evidence="1">The sequence shown here is derived from an EMBL/GenBank/DDBJ whole genome shotgun (WGS) entry which is preliminary data.</text>
</comment>
<accession>A0A8S9YJ67</accession>
<sequence length="247" mass="28588">MPSRNASLDLLKRCEYVAPGQIGLCRKSMLTRETLQRPKTGQCLTRGRPKQPIGFVYGVPTPRNPNEILQCFNWPTKEQGDQVDPKCLPRDFHRINVESTKQGIHPVPEWIRFANEKDYRLNPTKRVLGRLRKPKFPVDMTFGTLARPSTPMQCIIAHRYKSLWDEHALEVNKSRMTALARSQNDTPQPLDCTSSVLNILPIGTKQQTPETSRQTNGLWKLHHFEKQHSRLQSRWTKEEAKRLLRSC</sequence>
<evidence type="ECO:0000313" key="1">
    <source>
        <dbReference type="EMBL" id="KAF7253061.1"/>
    </source>
</evidence>
<dbReference type="OrthoDB" id="532484at2759"/>
<dbReference type="Pfam" id="PF14825">
    <property type="entry name" value="CFAP77"/>
    <property type="match status" value="1"/>
</dbReference>
<dbReference type="PANTHER" id="PTHR28617:SF1">
    <property type="entry name" value="CILIA- AND FLAGELLA-ASSOCIATED PROTEIN 77"/>
    <property type="match status" value="1"/>
</dbReference>
<name>A0A8S9YJ67_9TREM</name>
<dbReference type="AlphaFoldDB" id="A0A8S9YJ67"/>
<dbReference type="PANTHER" id="PTHR28617">
    <property type="entry name" value="CILIA- AND FLAGELLA-ASSOCIATED PROTEIN 77"/>
    <property type="match status" value="1"/>
</dbReference>
<dbReference type="Proteomes" id="UP000822476">
    <property type="component" value="Unassembled WGS sequence"/>
</dbReference>
<gene>
    <name evidence="1" type="ORF">EG68_07999</name>
</gene>
<dbReference type="EMBL" id="JTDE01004716">
    <property type="protein sequence ID" value="KAF7253061.1"/>
    <property type="molecule type" value="Genomic_DNA"/>
</dbReference>